<proteinExistence type="predicted"/>
<dbReference type="EMBL" id="BSUN01000001">
    <property type="protein sequence ID" value="GMA37760.1"/>
    <property type="molecule type" value="Genomic_DNA"/>
</dbReference>
<dbReference type="EMBL" id="BSUN01000001">
    <property type="protein sequence ID" value="GMA33863.1"/>
    <property type="molecule type" value="Genomic_DNA"/>
</dbReference>
<sequence>MFVITADQRASTVSGERVEELLTALTPWSQQWREAIALPLERTVGDEVQIVLTAADAAVDLALRLMREGDWSVGIGVGRAQLPLGPSSRASSGPVFVHARDAVERARGRGESVPLVVAGEARRPRPRPRRSSNCSAPW</sequence>
<reference evidence="3" key="1">
    <citation type="journal article" date="2014" name="Int. J. Syst. Evol. Microbiol.">
        <title>Complete genome of a new Firmicutes species belonging to the dominant human colonic microbiota ('Ruminococcus bicirculans') reveals two chromosomes and a selective capacity to utilize plant glucans.</title>
        <authorList>
            <consortium name="NISC Comparative Sequencing Program"/>
            <person name="Wegmann U."/>
            <person name="Louis P."/>
            <person name="Goesmann A."/>
            <person name="Henrissat B."/>
            <person name="Duncan S.H."/>
            <person name="Flint H.J."/>
        </authorList>
    </citation>
    <scope>NUCLEOTIDE SEQUENCE</scope>
    <source>
        <strain evidence="3">NBRC 112299</strain>
    </source>
</reference>
<evidence type="ECO:0000313" key="3">
    <source>
        <dbReference type="EMBL" id="GMA37760.1"/>
    </source>
</evidence>
<comment type="caution">
    <text evidence="3">The sequence shown here is derived from an EMBL/GenBank/DDBJ whole genome shotgun (WGS) entry which is preliminary data.</text>
</comment>
<evidence type="ECO:0000313" key="4">
    <source>
        <dbReference type="Proteomes" id="UP001157125"/>
    </source>
</evidence>
<protein>
    <submittedName>
        <fullName evidence="3">Uncharacterized protein</fullName>
    </submittedName>
</protein>
<organism evidence="3 4">
    <name type="scientific">Demequina litorisediminis</name>
    <dbReference type="NCBI Taxonomy" id="1849022"/>
    <lineage>
        <taxon>Bacteria</taxon>
        <taxon>Bacillati</taxon>
        <taxon>Actinomycetota</taxon>
        <taxon>Actinomycetes</taxon>
        <taxon>Micrococcales</taxon>
        <taxon>Demequinaceae</taxon>
        <taxon>Demequina</taxon>
    </lineage>
</organism>
<dbReference type="Proteomes" id="UP001157125">
    <property type="component" value="Unassembled WGS sequence"/>
</dbReference>
<reference evidence="3" key="3">
    <citation type="submission" date="2023-02" db="EMBL/GenBank/DDBJ databases">
        <authorList>
            <person name="Sun Q."/>
            <person name="Mori K."/>
        </authorList>
    </citation>
    <scope>NUCLEOTIDE SEQUENCE</scope>
    <source>
        <strain evidence="3">NBRC 112299</strain>
    </source>
</reference>
<dbReference type="RefSeq" id="WP_284327088.1">
    <property type="nucleotide sequence ID" value="NZ_BSUN01000001.1"/>
</dbReference>
<accession>A0ABQ6IIU7</accession>
<keyword evidence="4" id="KW-1185">Reference proteome</keyword>
<reference evidence="4" key="2">
    <citation type="journal article" date="2019" name="Int. J. Syst. Evol. Microbiol.">
        <title>The Global Catalogue of Microorganisms (GCM) 10K type strain sequencing project: providing services to taxonomists for standard genome sequencing and annotation.</title>
        <authorList>
            <consortium name="The Broad Institute Genomics Platform"/>
            <consortium name="The Broad Institute Genome Sequencing Center for Infectious Disease"/>
            <person name="Wu L."/>
            <person name="Ma J."/>
        </authorList>
    </citation>
    <scope>NUCLEOTIDE SEQUENCE [LARGE SCALE GENOMIC DNA]</scope>
    <source>
        <strain evidence="4">NBRC 112299</strain>
    </source>
</reference>
<evidence type="ECO:0000256" key="1">
    <source>
        <dbReference type="SAM" id="MobiDB-lite"/>
    </source>
</evidence>
<evidence type="ECO:0000313" key="2">
    <source>
        <dbReference type="EMBL" id="GMA33863.1"/>
    </source>
</evidence>
<gene>
    <name evidence="2" type="ORF">GCM10025876_00670</name>
    <name evidence="3" type="ORF">GCM10025876_39640</name>
</gene>
<name>A0ABQ6IIU7_9MICO</name>
<feature type="region of interest" description="Disordered" evidence="1">
    <location>
        <begin position="117"/>
        <end position="138"/>
    </location>
</feature>